<feature type="domain" description="Core-binding (CB)" evidence="6">
    <location>
        <begin position="2"/>
        <end position="91"/>
    </location>
</feature>
<dbReference type="Pfam" id="PF00589">
    <property type="entry name" value="Phage_integrase"/>
    <property type="match status" value="1"/>
</dbReference>
<dbReference type="Gene3D" id="1.10.443.10">
    <property type="entry name" value="Intergrase catalytic core"/>
    <property type="match status" value="1"/>
</dbReference>
<evidence type="ECO:0000256" key="2">
    <source>
        <dbReference type="ARBA" id="ARBA00023125"/>
    </source>
</evidence>
<proteinExistence type="predicted"/>
<dbReference type="Gene3D" id="1.10.150.130">
    <property type="match status" value="1"/>
</dbReference>
<evidence type="ECO:0000313" key="8">
    <source>
        <dbReference type="Proteomes" id="UP000177457"/>
    </source>
</evidence>
<dbReference type="InterPro" id="IPR013762">
    <property type="entry name" value="Integrase-like_cat_sf"/>
</dbReference>
<dbReference type="InterPro" id="IPR004107">
    <property type="entry name" value="Integrase_SAM-like_N"/>
</dbReference>
<dbReference type="STRING" id="1798683.A3C90_02425"/>
<keyword evidence="2 4" id="KW-0238">DNA-binding</keyword>
<dbReference type="InterPro" id="IPR050090">
    <property type="entry name" value="Tyrosine_recombinase_XerCD"/>
</dbReference>
<dbReference type="InterPro" id="IPR011010">
    <property type="entry name" value="DNA_brk_join_enz"/>
</dbReference>
<evidence type="ECO:0000256" key="1">
    <source>
        <dbReference type="ARBA" id="ARBA00022908"/>
    </source>
</evidence>
<feature type="domain" description="Tyr recombinase" evidence="5">
    <location>
        <begin position="111"/>
        <end position="320"/>
    </location>
</feature>
<dbReference type="PANTHER" id="PTHR30349">
    <property type="entry name" value="PHAGE INTEGRASE-RELATED"/>
    <property type="match status" value="1"/>
</dbReference>
<dbReference type="AlphaFoldDB" id="A0A1F6MED8"/>
<dbReference type="NCBIfam" id="NF040815">
    <property type="entry name" value="recomb_XerA_Arch"/>
    <property type="match status" value="1"/>
</dbReference>
<dbReference type="InterPro" id="IPR002104">
    <property type="entry name" value="Integrase_catalytic"/>
</dbReference>
<dbReference type="Pfam" id="PF02899">
    <property type="entry name" value="Phage_int_SAM_1"/>
    <property type="match status" value="1"/>
</dbReference>
<organism evidence="7 8">
    <name type="scientific">Candidatus Magasanikbacteria bacterium RIFCSPHIGHO2_02_FULL_51_14</name>
    <dbReference type="NCBI Taxonomy" id="1798683"/>
    <lineage>
        <taxon>Bacteria</taxon>
        <taxon>Candidatus Magasanikiibacteriota</taxon>
    </lineage>
</organism>
<evidence type="ECO:0008006" key="9">
    <source>
        <dbReference type="Google" id="ProtNLM"/>
    </source>
</evidence>
<dbReference type="PROSITE" id="PS51898">
    <property type="entry name" value="TYR_RECOMBINASE"/>
    <property type="match status" value="1"/>
</dbReference>
<dbReference type="PANTHER" id="PTHR30349:SF90">
    <property type="entry name" value="TYROSINE RECOMBINASE XERD"/>
    <property type="match status" value="1"/>
</dbReference>
<evidence type="ECO:0000256" key="4">
    <source>
        <dbReference type="PROSITE-ProRule" id="PRU01248"/>
    </source>
</evidence>
<keyword evidence="3" id="KW-0233">DNA recombination</keyword>
<evidence type="ECO:0000259" key="5">
    <source>
        <dbReference type="PROSITE" id="PS51898"/>
    </source>
</evidence>
<dbReference type="InterPro" id="IPR010998">
    <property type="entry name" value="Integrase_recombinase_N"/>
</dbReference>
<dbReference type="GO" id="GO:0006310">
    <property type="term" value="P:DNA recombination"/>
    <property type="evidence" value="ECO:0007669"/>
    <property type="project" value="UniProtKB-KW"/>
</dbReference>
<keyword evidence="1" id="KW-0229">DNA integration</keyword>
<sequence length="327" mass="38089">MAQLSAYITDFLEHLEIEKNRSPKTLQNYDFYLKRFRGWFGDRAPADITSEEVRKYRLWLNRLIDVHGDPLRKNTQNYHLIALRSFLKYLAKRDIKTLVPEKIELMKMPDRQVSFLEGGDLNRILEAPFQHLSTSALKHLSTGENIDRSVLITCRDKAILELLFSTGLRVSELIALKKDDVNLKRDEFTVTGKGSKARVVFLSEQAKYWIKKYLDARKDMNPYLFVSHDKRTRSKDQKIRRSEEGPLTVRSVQRIVQKYARAAGITKPVTPHTLRHSFATDLLQNGADIRSVQAMLGHSSITTTQIYTHITDKELRNIHKKFHGRRR</sequence>
<comment type="caution">
    <text evidence="7">The sequence shown here is derived from an EMBL/GenBank/DDBJ whole genome shotgun (WGS) entry which is preliminary data.</text>
</comment>
<dbReference type="GO" id="GO:0003677">
    <property type="term" value="F:DNA binding"/>
    <property type="evidence" value="ECO:0007669"/>
    <property type="project" value="UniProtKB-UniRule"/>
</dbReference>
<evidence type="ECO:0000256" key="3">
    <source>
        <dbReference type="ARBA" id="ARBA00023172"/>
    </source>
</evidence>
<dbReference type="SUPFAM" id="SSF56349">
    <property type="entry name" value="DNA breaking-rejoining enzymes"/>
    <property type="match status" value="1"/>
</dbReference>
<reference evidence="7 8" key="1">
    <citation type="journal article" date="2016" name="Nat. Commun.">
        <title>Thousands of microbial genomes shed light on interconnected biogeochemical processes in an aquifer system.</title>
        <authorList>
            <person name="Anantharaman K."/>
            <person name="Brown C.T."/>
            <person name="Hug L.A."/>
            <person name="Sharon I."/>
            <person name="Castelle C.J."/>
            <person name="Probst A.J."/>
            <person name="Thomas B.C."/>
            <person name="Singh A."/>
            <person name="Wilkins M.J."/>
            <person name="Karaoz U."/>
            <person name="Brodie E.L."/>
            <person name="Williams K.H."/>
            <person name="Hubbard S.S."/>
            <person name="Banfield J.F."/>
        </authorList>
    </citation>
    <scope>NUCLEOTIDE SEQUENCE [LARGE SCALE GENOMIC DNA]</scope>
</reference>
<dbReference type="GO" id="GO:0015074">
    <property type="term" value="P:DNA integration"/>
    <property type="evidence" value="ECO:0007669"/>
    <property type="project" value="UniProtKB-KW"/>
</dbReference>
<feature type="non-terminal residue" evidence="7">
    <location>
        <position position="327"/>
    </location>
</feature>
<dbReference type="EMBL" id="MFQE01000058">
    <property type="protein sequence ID" value="OGH69920.1"/>
    <property type="molecule type" value="Genomic_DNA"/>
</dbReference>
<dbReference type="InterPro" id="IPR044068">
    <property type="entry name" value="CB"/>
</dbReference>
<dbReference type="Proteomes" id="UP000177457">
    <property type="component" value="Unassembled WGS sequence"/>
</dbReference>
<evidence type="ECO:0000313" key="7">
    <source>
        <dbReference type="EMBL" id="OGH69920.1"/>
    </source>
</evidence>
<gene>
    <name evidence="7" type="ORF">A3C90_02425</name>
</gene>
<dbReference type="PROSITE" id="PS51900">
    <property type="entry name" value="CB"/>
    <property type="match status" value="1"/>
</dbReference>
<name>A0A1F6MED8_9BACT</name>
<dbReference type="CDD" id="cd00798">
    <property type="entry name" value="INT_XerDC_C"/>
    <property type="match status" value="1"/>
</dbReference>
<accession>A0A1F6MED8</accession>
<evidence type="ECO:0000259" key="6">
    <source>
        <dbReference type="PROSITE" id="PS51900"/>
    </source>
</evidence>
<protein>
    <recommendedName>
        <fullName evidence="9">Tyrosine recombinase XerC</fullName>
    </recommendedName>
</protein>